<dbReference type="AlphaFoldDB" id="A0A150PX18"/>
<dbReference type="InterPro" id="IPR050204">
    <property type="entry name" value="AraC_XylS_family_regulators"/>
</dbReference>
<dbReference type="GO" id="GO:0043565">
    <property type="term" value="F:sequence-specific DNA binding"/>
    <property type="evidence" value="ECO:0007669"/>
    <property type="project" value="InterPro"/>
</dbReference>
<evidence type="ECO:0000256" key="2">
    <source>
        <dbReference type="ARBA" id="ARBA00023125"/>
    </source>
</evidence>
<name>A0A150PX18_SORCE</name>
<dbReference type="SMART" id="SM00342">
    <property type="entry name" value="HTH_ARAC"/>
    <property type="match status" value="1"/>
</dbReference>
<keyword evidence="1" id="KW-0805">Transcription regulation</keyword>
<dbReference type="InterPro" id="IPR020449">
    <property type="entry name" value="Tscrpt_reg_AraC-type_HTH"/>
</dbReference>
<dbReference type="PRINTS" id="PR00032">
    <property type="entry name" value="HTHARAC"/>
</dbReference>
<accession>A0A150PX18</accession>
<dbReference type="PROSITE" id="PS01124">
    <property type="entry name" value="HTH_ARAC_FAMILY_2"/>
    <property type="match status" value="1"/>
</dbReference>
<dbReference type="Proteomes" id="UP000075604">
    <property type="component" value="Unassembled WGS sequence"/>
</dbReference>
<dbReference type="InterPro" id="IPR018062">
    <property type="entry name" value="HTH_AraC-typ_CS"/>
</dbReference>
<dbReference type="InterPro" id="IPR018060">
    <property type="entry name" value="HTH_AraC"/>
</dbReference>
<evidence type="ECO:0000256" key="1">
    <source>
        <dbReference type="ARBA" id="ARBA00023015"/>
    </source>
</evidence>
<dbReference type="PROSITE" id="PS00041">
    <property type="entry name" value="HTH_ARAC_FAMILY_1"/>
    <property type="match status" value="1"/>
</dbReference>
<keyword evidence="3" id="KW-0804">Transcription</keyword>
<keyword evidence="2" id="KW-0238">DNA-binding</keyword>
<dbReference type="Pfam" id="PF12833">
    <property type="entry name" value="HTH_18"/>
    <property type="match status" value="1"/>
</dbReference>
<gene>
    <name evidence="5" type="ORF">BE04_42980</name>
</gene>
<dbReference type="EMBL" id="JELX01000982">
    <property type="protein sequence ID" value="KYF60297.1"/>
    <property type="molecule type" value="Genomic_DNA"/>
</dbReference>
<evidence type="ECO:0000313" key="6">
    <source>
        <dbReference type="Proteomes" id="UP000075604"/>
    </source>
</evidence>
<comment type="caution">
    <text evidence="5">The sequence shown here is derived from an EMBL/GenBank/DDBJ whole genome shotgun (WGS) entry which is preliminary data.</text>
</comment>
<dbReference type="PANTHER" id="PTHR46796">
    <property type="entry name" value="HTH-TYPE TRANSCRIPTIONAL ACTIVATOR RHAS-RELATED"/>
    <property type="match status" value="1"/>
</dbReference>
<dbReference type="InterPro" id="IPR009057">
    <property type="entry name" value="Homeodomain-like_sf"/>
</dbReference>
<dbReference type="Gene3D" id="1.10.10.60">
    <property type="entry name" value="Homeodomain-like"/>
    <property type="match status" value="2"/>
</dbReference>
<evidence type="ECO:0000256" key="3">
    <source>
        <dbReference type="ARBA" id="ARBA00023163"/>
    </source>
</evidence>
<evidence type="ECO:0000259" key="4">
    <source>
        <dbReference type="PROSITE" id="PS01124"/>
    </source>
</evidence>
<dbReference type="PANTHER" id="PTHR46796:SF6">
    <property type="entry name" value="ARAC SUBFAMILY"/>
    <property type="match status" value="1"/>
</dbReference>
<dbReference type="SUPFAM" id="SSF46689">
    <property type="entry name" value="Homeodomain-like"/>
    <property type="match status" value="2"/>
</dbReference>
<reference evidence="5 6" key="1">
    <citation type="submission" date="2014-02" db="EMBL/GenBank/DDBJ databases">
        <title>The small core and large imbalanced accessory genome model reveals a collaborative survival strategy of Sorangium cellulosum strains in nature.</title>
        <authorList>
            <person name="Han K."/>
            <person name="Peng R."/>
            <person name="Blom J."/>
            <person name="Li Y.-Z."/>
        </authorList>
    </citation>
    <scope>NUCLEOTIDE SEQUENCE [LARGE SCALE GENOMIC DNA]</scope>
    <source>
        <strain evidence="5 6">So0157-18</strain>
    </source>
</reference>
<evidence type="ECO:0000313" key="5">
    <source>
        <dbReference type="EMBL" id="KYF60297.1"/>
    </source>
</evidence>
<feature type="domain" description="HTH araC/xylS-type" evidence="4">
    <location>
        <begin position="203"/>
        <end position="301"/>
    </location>
</feature>
<proteinExistence type="predicted"/>
<dbReference type="GO" id="GO:0003700">
    <property type="term" value="F:DNA-binding transcription factor activity"/>
    <property type="evidence" value="ECO:0007669"/>
    <property type="project" value="InterPro"/>
</dbReference>
<organism evidence="5 6">
    <name type="scientific">Sorangium cellulosum</name>
    <name type="common">Polyangium cellulosum</name>
    <dbReference type="NCBI Taxonomy" id="56"/>
    <lineage>
        <taxon>Bacteria</taxon>
        <taxon>Pseudomonadati</taxon>
        <taxon>Myxococcota</taxon>
        <taxon>Polyangia</taxon>
        <taxon>Polyangiales</taxon>
        <taxon>Polyangiaceae</taxon>
        <taxon>Sorangium</taxon>
    </lineage>
</organism>
<sequence length="301" mass="32927">MPTMLRATPSMTAKLPAKYGVALTGSDWVGLPLRIGHVPESGRFEALSNESDAVLVWTGGPSQVHICFADPSSGEVREHSFERLSGMMDLLPRRTRLHSVEWRGRPSVCTAVSFPEASMLALCSSPSPGLVPERGPQFGLVDAHVVDLVLRLQAQAEGQEYLGAVYVQSLSLALASYLSARYGAGAKAESSLRSTSLSISQRTKIEKFVDSELSSNFGLVDLAGMAGYSPDHFSRLFKHAFRQTPYQYVLSRRIERAMAMLRDERLSIAEIALACGFSNQGHLTTAFKRRTGMTPGAYRKR</sequence>
<protein>
    <submittedName>
        <fullName evidence="5">AraC family transcriptional regulator</fullName>
    </submittedName>
</protein>